<evidence type="ECO:0000256" key="1">
    <source>
        <dbReference type="SAM" id="MobiDB-lite"/>
    </source>
</evidence>
<dbReference type="AlphaFoldDB" id="A0A9D4JYI2"/>
<evidence type="ECO:0000313" key="2">
    <source>
        <dbReference type="EMBL" id="KAH3824943.1"/>
    </source>
</evidence>
<dbReference type="EMBL" id="JAIWYP010000005">
    <property type="protein sequence ID" value="KAH3824943.1"/>
    <property type="molecule type" value="Genomic_DNA"/>
</dbReference>
<sequence length="96" mass="10507">MDMGHGGLRSPKNEPKATHGEIFKDYEEINPPGEIEDESMEDRISEDEDESGKIIGSQSEPVSKWSQSPVKVEVEDSTVVTRPSNLLGAGPVQVKN</sequence>
<keyword evidence="3" id="KW-1185">Reference proteome</keyword>
<dbReference type="Proteomes" id="UP000828390">
    <property type="component" value="Unassembled WGS sequence"/>
</dbReference>
<proteinExistence type="predicted"/>
<name>A0A9D4JYI2_DREPO</name>
<evidence type="ECO:0000313" key="3">
    <source>
        <dbReference type="Proteomes" id="UP000828390"/>
    </source>
</evidence>
<feature type="compositionally biased region" description="Polar residues" evidence="1">
    <location>
        <begin position="56"/>
        <end position="69"/>
    </location>
</feature>
<organism evidence="2 3">
    <name type="scientific">Dreissena polymorpha</name>
    <name type="common">Zebra mussel</name>
    <name type="synonym">Mytilus polymorpha</name>
    <dbReference type="NCBI Taxonomy" id="45954"/>
    <lineage>
        <taxon>Eukaryota</taxon>
        <taxon>Metazoa</taxon>
        <taxon>Spiralia</taxon>
        <taxon>Lophotrochozoa</taxon>
        <taxon>Mollusca</taxon>
        <taxon>Bivalvia</taxon>
        <taxon>Autobranchia</taxon>
        <taxon>Heteroconchia</taxon>
        <taxon>Euheterodonta</taxon>
        <taxon>Imparidentia</taxon>
        <taxon>Neoheterodontei</taxon>
        <taxon>Myida</taxon>
        <taxon>Dreissenoidea</taxon>
        <taxon>Dreissenidae</taxon>
        <taxon>Dreissena</taxon>
    </lineage>
</organism>
<comment type="caution">
    <text evidence="2">The sequence shown here is derived from an EMBL/GenBank/DDBJ whole genome shotgun (WGS) entry which is preliminary data.</text>
</comment>
<reference evidence="2" key="1">
    <citation type="journal article" date="2019" name="bioRxiv">
        <title>The Genome of the Zebra Mussel, Dreissena polymorpha: A Resource for Invasive Species Research.</title>
        <authorList>
            <person name="McCartney M.A."/>
            <person name="Auch B."/>
            <person name="Kono T."/>
            <person name="Mallez S."/>
            <person name="Zhang Y."/>
            <person name="Obille A."/>
            <person name="Becker A."/>
            <person name="Abrahante J.E."/>
            <person name="Garbe J."/>
            <person name="Badalamenti J.P."/>
            <person name="Herman A."/>
            <person name="Mangelson H."/>
            <person name="Liachko I."/>
            <person name="Sullivan S."/>
            <person name="Sone E.D."/>
            <person name="Koren S."/>
            <person name="Silverstein K.A.T."/>
            <person name="Beckman K.B."/>
            <person name="Gohl D.M."/>
        </authorList>
    </citation>
    <scope>NUCLEOTIDE SEQUENCE</scope>
    <source>
        <strain evidence="2">Duluth1</strain>
        <tissue evidence="2">Whole animal</tissue>
    </source>
</reference>
<gene>
    <name evidence="2" type="ORF">DPMN_126803</name>
</gene>
<feature type="region of interest" description="Disordered" evidence="1">
    <location>
        <begin position="1"/>
        <end position="69"/>
    </location>
</feature>
<feature type="compositionally biased region" description="Basic and acidic residues" evidence="1">
    <location>
        <begin position="11"/>
        <end position="27"/>
    </location>
</feature>
<feature type="compositionally biased region" description="Acidic residues" evidence="1">
    <location>
        <begin position="34"/>
        <end position="50"/>
    </location>
</feature>
<reference evidence="2" key="2">
    <citation type="submission" date="2020-11" db="EMBL/GenBank/DDBJ databases">
        <authorList>
            <person name="McCartney M.A."/>
            <person name="Auch B."/>
            <person name="Kono T."/>
            <person name="Mallez S."/>
            <person name="Becker A."/>
            <person name="Gohl D.M."/>
            <person name="Silverstein K.A.T."/>
            <person name="Koren S."/>
            <person name="Bechman K.B."/>
            <person name="Herman A."/>
            <person name="Abrahante J.E."/>
            <person name="Garbe J."/>
        </authorList>
    </citation>
    <scope>NUCLEOTIDE SEQUENCE</scope>
    <source>
        <strain evidence="2">Duluth1</strain>
        <tissue evidence="2">Whole animal</tissue>
    </source>
</reference>
<accession>A0A9D4JYI2</accession>
<protein>
    <submittedName>
        <fullName evidence="2">Uncharacterized protein</fullName>
    </submittedName>
</protein>